<reference evidence="5 6" key="1">
    <citation type="submission" date="2020-10" db="EMBL/GenBank/DDBJ databases">
        <title>Identification of Nocardia species via Next-generation sequencing and recognition of intraspecies genetic diversity.</title>
        <authorList>
            <person name="Li P."/>
            <person name="Li P."/>
            <person name="Lu B."/>
        </authorList>
    </citation>
    <scope>NUCLEOTIDE SEQUENCE [LARGE SCALE GENOMIC DNA]</scope>
    <source>
        <strain evidence="5 6">BJ06-0143</strain>
    </source>
</reference>
<comment type="similarity">
    <text evidence="3">Belongs to the gas vesicle GvpF/GvpL family.</text>
</comment>
<evidence type="ECO:0000313" key="5">
    <source>
        <dbReference type="EMBL" id="MBF6357825.1"/>
    </source>
</evidence>
<name>A0ABS0DH77_9NOCA</name>
<evidence type="ECO:0000313" key="6">
    <source>
        <dbReference type="Proteomes" id="UP000707731"/>
    </source>
</evidence>
<dbReference type="EMBL" id="JADLQN010000007">
    <property type="protein sequence ID" value="MBF6357825.1"/>
    <property type="molecule type" value="Genomic_DNA"/>
</dbReference>
<dbReference type="Proteomes" id="UP000707731">
    <property type="component" value="Unassembled WGS sequence"/>
</dbReference>
<feature type="coiled-coil region" evidence="4">
    <location>
        <begin position="93"/>
        <end position="148"/>
    </location>
</feature>
<dbReference type="Pfam" id="PF06386">
    <property type="entry name" value="GvpL_GvpF"/>
    <property type="match status" value="1"/>
</dbReference>
<keyword evidence="1" id="KW-0304">Gas vesicle</keyword>
<gene>
    <name evidence="5" type="ORF">IU449_25335</name>
</gene>
<accession>A0ABS0DH77</accession>
<evidence type="ECO:0000256" key="3">
    <source>
        <dbReference type="ARBA" id="ARBA00035643"/>
    </source>
</evidence>
<protein>
    <submittedName>
        <fullName evidence="5">GvpL/GvpF family gas vesicle protein</fullName>
    </submittedName>
</protein>
<keyword evidence="4" id="KW-0175">Coiled coil</keyword>
<dbReference type="InterPro" id="IPR009430">
    <property type="entry name" value="GvpL/GvpF"/>
</dbReference>
<comment type="caution">
    <text evidence="5">The sequence shown here is derived from an EMBL/GenBank/DDBJ whole genome shotgun (WGS) entry which is preliminary data.</text>
</comment>
<dbReference type="PANTHER" id="PTHR36852:SF1">
    <property type="entry name" value="PROTEIN GVPL 2"/>
    <property type="match status" value="1"/>
</dbReference>
<dbReference type="RefSeq" id="WP_195004672.1">
    <property type="nucleotide sequence ID" value="NZ_JADLQN010000007.1"/>
</dbReference>
<evidence type="ECO:0000256" key="4">
    <source>
        <dbReference type="SAM" id="Coils"/>
    </source>
</evidence>
<organism evidence="5 6">
    <name type="scientific">Nocardia higoensis</name>
    <dbReference type="NCBI Taxonomy" id="228599"/>
    <lineage>
        <taxon>Bacteria</taxon>
        <taxon>Bacillati</taxon>
        <taxon>Actinomycetota</taxon>
        <taxon>Actinomycetes</taxon>
        <taxon>Mycobacteriales</taxon>
        <taxon>Nocardiaceae</taxon>
        <taxon>Nocardia</taxon>
    </lineage>
</organism>
<proteinExistence type="inferred from homology"/>
<evidence type="ECO:0000256" key="1">
    <source>
        <dbReference type="ARBA" id="ARBA00022987"/>
    </source>
</evidence>
<evidence type="ECO:0000256" key="2">
    <source>
        <dbReference type="ARBA" id="ARBA00035108"/>
    </source>
</evidence>
<sequence length="256" mass="28062">MSEQTAVYVYGIVPGDVEPEDHASGVGDPPSEVSVVRHGDLAALVSRIPVDRPLGTPDDLTAHARLLDGSAAVAPVLPLRFGAVMTDADAVQKELLEDNEDTLRSALTELEGRAQFVIRGRYVEKAILRELLEGNAEAERLRTEIRDKPEDATRNERIALGEMIAKAIEERRATDTDRVIGEIDDLDPLVNRRQPTHEEEAVHIAVLIELARQGELEQTLTELGEEWDGRVDLSLLGPMAAYDFVAAPQPAREPEG</sequence>
<comment type="subcellular location">
    <subcellularLocation>
        <location evidence="2">Gas vesicle</location>
    </subcellularLocation>
</comment>
<keyword evidence="6" id="KW-1185">Reference proteome</keyword>
<dbReference type="PANTHER" id="PTHR36852">
    <property type="entry name" value="PROTEIN GVPL 2"/>
    <property type="match status" value="1"/>
</dbReference>